<comment type="caution">
    <text evidence="1">The sequence shown here is derived from an EMBL/GenBank/DDBJ whole genome shotgun (WGS) entry which is preliminary data.</text>
</comment>
<proteinExistence type="predicted"/>
<reference evidence="1" key="2">
    <citation type="journal article" date="2021" name="PeerJ">
        <title>Extensive microbial diversity within the chicken gut microbiome revealed by metagenomics and culture.</title>
        <authorList>
            <person name="Gilroy R."/>
            <person name="Ravi A."/>
            <person name="Getino M."/>
            <person name="Pursley I."/>
            <person name="Horton D.L."/>
            <person name="Alikhan N.F."/>
            <person name="Baker D."/>
            <person name="Gharbi K."/>
            <person name="Hall N."/>
            <person name="Watson M."/>
            <person name="Adriaenssens E.M."/>
            <person name="Foster-Nyarko E."/>
            <person name="Jarju S."/>
            <person name="Secka A."/>
            <person name="Antonio M."/>
            <person name="Oren A."/>
            <person name="Chaudhuri R.R."/>
            <person name="La Ragione R."/>
            <person name="Hildebrand F."/>
            <person name="Pallen M.J."/>
        </authorList>
    </citation>
    <scope>NUCLEOTIDE SEQUENCE</scope>
    <source>
        <strain evidence="1">11159</strain>
    </source>
</reference>
<sequence length="202" mass="23819">MEFEIKNTSVYGLDFALKASGNPMRTVLDREEVTEKDLKRAINLGSTRNGEGHDNFLKGILVQMDVMAPLYWWKQAQRYHWFDYISSQSTMHCLLKFDISHQCVSETNKEVLKIVEQIKEEYFKIPDENKLEKIKKRRELVASTPCGFILGASMTTNYQQLKTMYLQRRYHKLEEWHKFCKRCETLPHFVELTGVNKITNSN</sequence>
<organism evidence="1 2">
    <name type="scientific">Candidatus Onthovivens merdipullorum</name>
    <dbReference type="NCBI Taxonomy" id="2840889"/>
    <lineage>
        <taxon>Bacteria</taxon>
        <taxon>Bacillati</taxon>
        <taxon>Bacillota</taxon>
        <taxon>Bacilli</taxon>
        <taxon>Bacillales</taxon>
        <taxon>Candidatus Onthovivens</taxon>
    </lineage>
</organism>
<dbReference type="AlphaFoldDB" id="A0A9D9GUX2"/>
<evidence type="ECO:0000313" key="2">
    <source>
        <dbReference type="Proteomes" id="UP000823613"/>
    </source>
</evidence>
<reference evidence="1" key="1">
    <citation type="submission" date="2020-10" db="EMBL/GenBank/DDBJ databases">
        <authorList>
            <person name="Gilroy R."/>
        </authorList>
    </citation>
    <scope>NUCLEOTIDE SEQUENCE</scope>
    <source>
        <strain evidence="1">11159</strain>
    </source>
</reference>
<dbReference type="EMBL" id="JADIMY010000114">
    <property type="protein sequence ID" value="MBO8428000.1"/>
    <property type="molecule type" value="Genomic_DNA"/>
</dbReference>
<accession>A0A9D9GUX2</accession>
<protein>
    <submittedName>
        <fullName evidence="1">Uncharacterized protein</fullName>
    </submittedName>
</protein>
<dbReference type="Proteomes" id="UP000823613">
    <property type="component" value="Unassembled WGS sequence"/>
</dbReference>
<name>A0A9D9GUX2_9BACL</name>
<evidence type="ECO:0000313" key="1">
    <source>
        <dbReference type="EMBL" id="MBO8428000.1"/>
    </source>
</evidence>
<gene>
    <name evidence="1" type="ORF">IAC58_05620</name>
</gene>